<keyword evidence="4" id="KW-1185">Reference proteome</keyword>
<accession>L9YTT5</accession>
<comment type="caution">
    <text evidence="3">The sequence shown here is derived from an EMBL/GenBank/DDBJ whole genome shotgun (WGS) entry which is preliminary data.</text>
</comment>
<gene>
    <name evidence="3" type="ORF">C486_15509</name>
</gene>
<proteinExistence type="predicted"/>
<dbReference type="RefSeq" id="WP_008457460.1">
    <property type="nucleotide sequence ID" value="NZ_AOIJ01000061.1"/>
</dbReference>
<protein>
    <recommendedName>
        <fullName evidence="2">DUF4350 domain-containing protein</fullName>
    </recommendedName>
</protein>
<name>L9YTT5_9EURY</name>
<dbReference type="InterPro" id="IPR029062">
    <property type="entry name" value="Class_I_gatase-like"/>
</dbReference>
<evidence type="ECO:0000259" key="2">
    <source>
        <dbReference type="Pfam" id="PF14258"/>
    </source>
</evidence>
<evidence type="ECO:0000313" key="4">
    <source>
        <dbReference type="Proteomes" id="UP000011592"/>
    </source>
</evidence>
<evidence type="ECO:0000313" key="3">
    <source>
        <dbReference type="EMBL" id="ELY77524.1"/>
    </source>
</evidence>
<feature type="region of interest" description="Disordered" evidence="1">
    <location>
        <begin position="49"/>
        <end position="68"/>
    </location>
</feature>
<organism evidence="3 4">
    <name type="scientific">Natrinema gari JCM 14663</name>
    <dbReference type="NCBI Taxonomy" id="1230459"/>
    <lineage>
        <taxon>Archaea</taxon>
        <taxon>Methanobacteriati</taxon>
        <taxon>Methanobacteriota</taxon>
        <taxon>Stenosarchaea group</taxon>
        <taxon>Halobacteria</taxon>
        <taxon>Halobacteriales</taxon>
        <taxon>Natrialbaceae</taxon>
        <taxon>Natrinema</taxon>
    </lineage>
</organism>
<feature type="domain" description="DUF4350" evidence="2">
    <location>
        <begin position="40"/>
        <end position="247"/>
    </location>
</feature>
<dbReference type="EMBL" id="AOIJ01000061">
    <property type="protein sequence ID" value="ELY77524.1"/>
    <property type="molecule type" value="Genomic_DNA"/>
</dbReference>
<dbReference type="Proteomes" id="UP000011592">
    <property type="component" value="Unassembled WGS sequence"/>
</dbReference>
<dbReference type="AlphaFoldDB" id="L9YTT5"/>
<evidence type="ECO:0000256" key="1">
    <source>
        <dbReference type="SAM" id="MobiDB-lite"/>
    </source>
</evidence>
<dbReference type="Pfam" id="PF14258">
    <property type="entry name" value="DUF4350"/>
    <property type="match status" value="1"/>
</dbReference>
<sequence length="369" mass="40110">MSRLGDGRIDWPRILLLALTITVLVTLGTVAATSSTAFGPYNPSWDGSSDFRQDAADDPTVESHLSSDTARYDELSANETVTFVIAPDEPYEREDAERVRDFVTQGGMLVVLGSTGEPGNELLAEIGAEARIDGQLLRDERHHFRGPTMPVATSVENHTLTTDINQLSLNYGTAVEPGNATVIVATSDFAYLGPEDDELDNQDELRSYPVATVENVSKGKVVVVGDPSITINAMYGEPDNAAFVRGLYADADHVIFDRSHGSGVPPLAAVLLVIRRSPLLQLLVGTVGIGFVAALSRIRVTSPLETVQSWLPARFQSARNRNRGTNGPGLSTAERADLLRRRHPDWDREQIQRVITALNHPGSEDETDE</sequence>
<dbReference type="InterPro" id="IPR025646">
    <property type="entry name" value="DUF4350"/>
</dbReference>
<reference evidence="3 4" key="1">
    <citation type="journal article" date="2014" name="PLoS Genet.">
        <title>Phylogenetically driven sequencing of extremely halophilic archaea reveals strategies for static and dynamic osmo-response.</title>
        <authorList>
            <person name="Becker E.A."/>
            <person name="Seitzer P.M."/>
            <person name="Tritt A."/>
            <person name="Larsen D."/>
            <person name="Krusor M."/>
            <person name="Yao A.I."/>
            <person name="Wu D."/>
            <person name="Madern D."/>
            <person name="Eisen J.A."/>
            <person name="Darling A.E."/>
            <person name="Facciotti M.T."/>
        </authorList>
    </citation>
    <scope>NUCLEOTIDE SEQUENCE [LARGE SCALE GENOMIC DNA]</scope>
    <source>
        <strain evidence="3 4">JCM 14663</strain>
    </source>
</reference>
<dbReference type="Gene3D" id="3.40.50.880">
    <property type="match status" value="1"/>
</dbReference>